<evidence type="ECO:0000256" key="3">
    <source>
        <dbReference type="ARBA" id="ARBA00011881"/>
    </source>
</evidence>
<comment type="subunit">
    <text evidence="3">Homotetramer.</text>
</comment>
<evidence type="ECO:0000256" key="1">
    <source>
        <dbReference type="ARBA" id="ARBA00001946"/>
    </source>
</evidence>
<dbReference type="PANTHER" id="PTHR12039:SF0">
    <property type="entry name" value="NICOTINAMIDE-NUCLEOTIDE ADENYLYLTRANSFERASE"/>
    <property type="match status" value="1"/>
</dbReference>
<dbReference type="EC" id="2.7.7.1" evidence="12"/>
<organism evidence="14 15">
    <name type="scientific">Coccomyxa viridis</name>
    <dbReference type="NCBI Taxonomy" id="1274662"/>
    <lineage>
        <taxon>Eukaryota</taxon>
        <taxon>Viridiplantae</taxon>
        <taxon>Chlorophyta</taxon>
        <taxon>core chlorophytes</taxon>
        <taxon>Trebouxiophyceae</taxon>
        <taxon>Trebouxiophyceae incertae sedis</taxon>
        <taxon>Coccomyxaceae</taxon>
        <taxon>Coccomyxa</taxon>
    </lineage>
</organism>
<comment type="catalytic activity">
    <reaction evidence="12">
        <text>nicotinate beta-D-ribonucleotide + ATP + H(+) = deamido-NAD(+) + diphosphate</text>
        <dbReference type="Rhea" id="RHEA:22860"/>
        <dbReference type="ChEBI" id="CHEBI:15378"/>
        <dbReference type="ChEBI" id="CHEBI:30616"/>
        <dbReference type="ChEBI" id="CHEBI:33019"/>
        <dbReference type="ChEBI" id="CHEBI:57502"/>
        <dbReference type="ChEBI" id="CHEBI:58437"/>
        <dbReference type="EC" id="2.7.7.18"/>
    </reaction>
</comment>
<evidence type="ECO:0000256" key="11">
    <source>
        <dbReference type="ARBA" id="ARBA00093425"/>
    </source>
</evidence>
<evidence type="ECO:0000259" key="13">
    <source>
        <dbReference type="Pfam" id="PF01467"/>
    </source>
</evidence>
<proteinExistence type="inferred from homology"/>
<dbReference type="InterPro" id="IPR004821">
    <property type="entry name" value="Cyt_trans-like"/>
</dbReference>
<keyword evidence="10" id="KW-0496">Mitochondrion</keyword>
<comment type="caution">
    <text evidence="14">The sequence shown here is derived from an EMBL/GenBank/DDBJ whole genome shotgun (WGS) entry which is preliminary data.</text>
</comment>
<dbReference type="PANTHER" id="PTHR12039">
    <property type="entry name" value="NICOTINAMIDE MONONUCLEOTIDE ADENYLYLTRANSFERASE"/>
    <property type="match status" value="1"/>
</dbReference>
<evidence type="ECO:0000313" key="15">
    <source>
        <dbReference type="Proteomes" id="UP001314263"/>
    </source>
</evidence>
<dbReference type="InterPro" id="IPR051182">
    <property type="entry name" value="Euk_NMN_adenylyltrnsfrase"/>
</dbReference>
<evidence type="ECO:0000256" key="5">
    <source>
        <dbReference type="ARBA" id="ARBA00022679"/>
    </source>
</evidence>
<evidence type="ECO:0000256" key="4">
    <source>
        <dbReference type="ARBA" id="ARBA00022642"/>
    </source>
</evidence>
<dbReference type="GO" id="GO:0005759">
    <property type="term" value="C:mitochondrial matrix"/>
    <property type="evidence" value="ECO:0007669"/>
    <property type="project" value="UniProtKB-ARBA"/>
</dbReference>
<keyword evidence="15" id="KW-1185">Reference proteome</keyword>
<evidence type="ECO:0000256" key="7">
    <source>
        <dbReference type="ARBA" id="ARBA00022741"/>
    </source>
</evidence>
<keyword evidence="7 12" id="KW-0547">Nucleotide-binding</keyword>
<keyword evidence="8 12" id="KW-0067">ATP-binding</keyword>
<keyword evidence="4 12" id="KW-0662">Pyridine nucleotide biosynthesis</keyword>
<comment type="cofactor">
    <cofactor evidence="1">
        <name>Mg(2+)</name>
        <dbReference type="ChEBI" id="CHEBI:18420"/>
    </cofactor>
</comment>
<dbReference type="GO" id="GO:0000309">
    <property type="term" value="F:nicotinamide-nucleotide adenylyltransferase activity"/>
    <property type="evidence" value="ECO:0007669"/>
    <property type="project" value="UniProtKB-EC"/>
</dbReference>
<dbReference type="EMBL" id="CAUYUE010000007">
    <property type="protein sequence ID" value="CAK0782665.1"/>
    <property type="molecule type" value="Genomic_DNA"/>
</dbReference>
<dbReference type="Gene3D" id="3.40.50.620">
    <property type="entry name" value="HUPs"/>
    <property type="match status" value="1"/>
</dbReference>
<dbReference type="SUPFAM" id="SSF52374">
    <property type="entry name" value="Nucleotidylyl transferase"/>
    <property type="match status" value="1"/>
</dbReference>
<dbReference type="NCBIfam" id="TIGR00482">
    <property type="entry name" value="nicotinate (nicotinamide) nucleotide adenylyltransferase"/>
    <property type="match status" value="1"/>
</dbReference>
<dbReference type="GO" id="GO:0004515">
    <property type="term" value="F:nicotinate-nucleotide adenylyltransferase activity"/>
    <property type="evidence" value="ECO:0007669"/>
    <property type="project" value="UniProtKB-EC"/>
</dbReference>
<evidence type="ECO:0000313" key="14">
    <source>
        <dbReference type="EMBL" id="CAK0782665.1"/>
    </source>
</evidence>
<comment type="similarity">
    <text evidence="12">Belongs to the eukaryotic NMN adenylyltransferase family.</text>
</comment>
<comment type="pathway">
    <text evidence="12">Cofactor biosynthesis; NAD(+) biosynthesis; NAD(+) from nicotinamide D-ribonucleotide: step 1/1.</text>
</comment>
<dbReference type="GO" id="GO:0009435">
    <property type="term" value="P:NAD+ biosynthetic process"/>
    <property type="evidence" value="ECO:0007669"/>
    <property type="project" value="InterPro"/>
</dbReference>
<evidence type="ECO:0000256" key="6">
    <source>
        <dbReference type="ARBA" id="ARBA00022695"/>
    </source>
</evidence>
<evidence type="ECO:0000256" key="2">
    <source>
        <dbReference type="ARBA" id="ARBA00004173"/>
    </source>
</evidence>
<gene>
    <name evidence="14" type="ORF">CVIRNUC_005860</name>
</gene>
<comment type="catalytic activity">
    <reaction evidence="12">
        <text>beta-nicotinamide D-ribonucleotide + ATP + H(+) = diphosphate + NAD(+)</text>
        <dbReference type="Rhea" id="RHEA:21360"/>
        <dbReference type="ChEBI" id="CHEBI:14649"/>
        <dbReference type="ChEBI" id="CHEBI:15378"/>
        <dbReference type="ChEBI" id="CHEBI:30616"/>
        <dbReference type="ChEBI" id="CHEBI:33019"/>
        <dbReference type="ChEBI" id="CHEBI:57540"/>
        <dbReference type="EC" id="2.7.7.1"/>
    </reaction>
</comment>
<feature type="domain" description="Cytidyltransferase-like" evidence="13">
    <location>
        <begin position="54"/>
        <end position="218"/>
    </location>
</feature>
<keyword evidence="5 12" id="KW-0808">Transferase</keyword>
<evidence type="ECO:0000256" key="8">
    <source>
        <dbReference type="ARBA" id="ARBA00022840"/>
    </source>
</evidence>
<keyword evidence="6 12" id="KW-0548">Nucleotidyltransferase</keyword>
<evidence type="ECO:0000256" key="12">
    <source>
        <dbReference type="RuleBase" id="RU362021"/>
    </source>
</evidence>
<reference evidence="14 15" key="1">
    <citation type="submission" date="2023-10" db="EMBL/GenBank/DDBJ databases">
        <authorList>
            <person name="Maclean D."/>
            <person name="Macfadyen A."/>
        </authorList>
    </citation>
    <scope>NUCLEOTIDE SEQUENCE [LARGE SCALE GENOMIC DNA]</scope>
</reference>
<accession>A0AAV1I802</accession>
<sequence length="250" mass="27804">MRLLWPNRRVCISHCPGKVLGDRCTGCPARFRIISDLLEAHALGKAGYDMLGGYMSPVNDAYQKKGLAPAQQRVEMCKLAAESSDIVTVDSWEAQQPTYQRSLKVLQRVKSVLHEYLSETDSASLSARSEHADSSTEIRVMLLCGADMVESLVLPNVWQPEHVQTILGDHGVVCISRELSDVKQIMEDPASVLHQHRANIILVEDPIVNNISSTIVRQEISQGRSIRYLVPDAVIDYIQDHLLYSNSIAA</sequence>
<evidence type="ECO:0000256" key="10">
    <source>
        <dbReference type="ARBA" id="ARBA00023128"/>
    </source>
</evidence>
<protein>
    <recommendedName>
        <fullName evidence="12">Nicotinamide-nucleotide adenylyltransferase</fullName>
        <ecNumber evidence="12">2.7.7.1</ecNumber>
        <ecNumber evidence="12">2.7.7.18</ecNumber>
    </recommendedName>
</protein>
<dbReference type="InterPro" id="IPR005248">
    <property type="entry name" value="NadD/NMNAT"/>
</dbReference>
<dbReference type="InterPro" id="IPR014729">
    <property type="entry name" value="Rossmann-like_a/b/a_fold"/>
</dbReference>
<comment type="subcellular location">
    <subcellularLocation>
        <location evidence="2">Mitochondrion</location>
    </subcellularLocation>
</comment>
<evidence type="ECO:0000256" key="9">
    <source>
        <dbReference type="ARBA" id="ARBA00023027"/>
    </source>
</evidence>
<dbReference type="AlphaFoldDB" id="A0AAV1I802"/>
<dbReference type="Proteomes" id="UP001314263">
    <property type="component" value="Unassembled WGS sequence"/>
</dbReference>
<name>A0AAV1I802_9CHLO</name>
<dbReference type="FunFam" id="3.40.50.620:FF:000221">
    <property type="entry name" value="Nicotinamide/nicotinic acid mononucleotide adenylyltransferase 3"/>
    <property type="match status" value="1"/>
</dbReference>
<comment type="function">
    <text evidence="11">Catalyzes the formation of NAD(+) from nicotinamide mononucleotide (NMN) and ATP. Can also use the deamidated form; nicotinic acid mononucleotide (NaMN) as substrate with the same efficiency. Can use triazofurin monophosphate (TrMP) as substrate. Can also use GTP and ITP as nucleotide donors. Also catalyzes the reverse reaction, i.e. the pyrophosphorolytic cleavage of NAD(+). For the pyrophosphorolytic activity, can use NAD(+), NADH, NaAD, nicotinic acid adenine dinucleotide phosphate (NHD), nicotinamide guanine dinucleotide (NGD) as substrates. Fails to cleave phosphorylated dinucleotides NADP(+), NADPH and NaADP(+). Protects against axonal degeneration following injury. May be involved in the maintenance of axonal integrity. Also functions as a stress-response chaperone protein that prevents toxic aggregation of proteins; this function may be independent of its NAD(+) synthesis activity.</text>
</comment>
<dbReference type="Pfam" id="PF01467">
    <property type="entry name" value="CTP_transf_like"/>
    <property type="match status" value="1"/>
</dbReference>
<dbReference type="EC" id="2.7.7.18" evidence="12"/>
<keyword evidence="9 12" id="KW-0520">NAD</keyword>
<dbReference type="GO" id="GO:0005524">
    <property type="term" value="F:ATP binding"/>
    <property type="evidence" value="ECO:0007669"/>
    <property type="project" value="UniProtKB-KW"/>
</dbReference>